<organism evidence="1 2">
    <name type="scientific">Pendulispora albinea</name>
    <dbReference type="NCBI Taxonomy" id="2741071"/>
    <lineage>
        <taxon>Bacteria</taxon>
        <taxon>Pseudomonadati</taxon>
        <taxon>Myxococcota</taxon>
        <taxon>Myxococcia</taxon>
        <taxon>Myxococcales</taxon>
        <taxon>Sorangiineae</taxon>
        <taxon>Pendulisporaceae</taxon>
        <taxon>Pendulispora</taxon>
    </lineage>
</organism>
<keyword evidence="2" id="KW-1185">Reference proteome</keyword>
<gene>
    <name evidence="1" type="ORF">LZC94_28920</name>
</gene>
<dbReference type="PROSITE" id="PS51257">
    <property type="entry name" value="PROKAR_LIPOPROTEIN"/>
    <property type="match status" value="1"/>
</dbReference>
<dbReference type="EMBL" id="CP089984">
    <property type="protein sequence ID" value="WXB11867.1"/>
    <property type="molecule type" value="Genomic_DNA"/>
</dbReference>
<sequence>MKRLYIRCNGGHYFLAGAGCPFDGWTMTGVASAAAYFMVLLHRRGEISLEAMKEALPSDELLKRMLIIDFGDENAIFEALAPELYLYHGKTLHADDVDLNLL</sequence>
<evidence type="ECO:0000313" key="2">
    <source>
        <dbReference type="Proteomes" id="UP001370348"/>
    </source>
</evidence>
<name>A0ABZ2LM84_9BACT</name>
<accession>A0ABZ2LM84</accession>
<protein>
    <submittedName>
        <fullName evidence="1">Uncharacterized protein</fullName>
    </submittedName>
</protein>
<evidence type="ECO:0000313" key="1">
    <source>
        <dbReference type="EMBL" id="WXB11867.1"/>
    </source>
</evidence>
<dbReference type="Proteomes" id="UP001370348">
    <property type="component" value="Chromosome"/>
</dbReference>
<dbReference type="RefSeq" id="WP_394821482.1">
    <property type="nucleotide sequence ID" value="NZ_CP089984.1"/>
</dbReference>
<reference evidence="1 2" key="1">
    <citation type="submission" date="2021-12" db="EMBL/GenBank/DDBJ databases">
        <title>Discovery of the Pendulisporaceae a myxobacterial family with distinct sporulation behavior and unique specialized metabolism.</title>
        <authorList>
            <person name="Garcia R."/>
            <person name="Popoff A."/>
            <person name="Bader C.D."/>
            <person name="Loehr J."/>
            <person name="Walesch S."/>
            <person name="Walt C."/>
            <person name="Boldt J."/>
            <person name="Bunk B."/>
            <person name="Haeckl F.J.F.P.J."/>
            <person name="Gunesch A.P."/>
            <person name="Birkelbach J."/>
            <person name="Nuebel U."/>
            <person name="Pietschmann T."/>
            <person name="Bach T."/>
            <person name="Mueller R."/>
        </authorList>
    </citation>
    <scope>NUCLEOTIDE SEQUENCE [LARGE SCALE GENOMIC DNA]</scope>
    <source>
        <strain evidence="1 2">MSr11954</strain>
    </source>
</reference>
<proteinExistence type="predicted"/>